<dbReference type="AlphaFoldDB" id="A0AAD1NJ14"/>
<proteinExistence type="predicted"/>
<evidence type="ECO:0000313" key="2">
    <source>
        <dbReference type="Proteomes" id="UP000595253"/>
    </source>
</evidence>
<dbReference type="EMBL" id="AP024222">
    <property type="protein sequence ID" value="BCO06627.1"/>
    <property type="molecule type" value="Genomic_DNA"/>
</dbReference>
<protein>
    <submittedName>
        <fullName evidence="1">Uncharacterized protein</fullName>
    </submittedName>
</protein>
<accession>A0AAD1NJ14</accession>
<sequence length="61" mass="7261">MKKFIVEPEFWELFPETQIGIVLAKNIDNSMESSTEIKKILMKQMKMQRNFLVQLFLAKIL</sequence>
<dbReference type="Proteomes" id="UP000595253">
    <property type="component" value="Chromosome"/>
</dbReference>
<gene>
    <name evidence="1" type="ORF">LLC_18670</name>
</gene>
<evidence type="ECO:0000313" key="1">
    <source>
        <dbReference type="EMBL" id="BCO06627.1"/>
    </source>
</evidence>
<reference evidence="1 2" key="1">
    <citation type="submission" date="2020-12" db="EMBL/GenBank/DDBJ databases">
        <title>Complete genome sequence of lactococcus lactis subsp. cremoris strain EPSC and strain G3-2.</title>
        <authorList>
            <person name="Kita K."/>
            <person name="Ishikawa S."/>
        </authorList>
    </citation>
    <scope>NUCLEOTIDE SEQUENCE [LARGE SCALE GENOMIC DNA]</scope>
    <source>
        <strain evidence="1 2">EPSC</strain>
    </source>
</reference>
<organism evidence="1 2">
    <name type="scientific">Lactococcus lactis subsp. cremoris</name>
    <name type="common">Streptococcus cremoris</name>
    <dbReference type="NCBI Taxonomy" id="1359"/>
    <lineage>
        <taxon>Bacteria</taxon>
        <taxon>Bacillati</taxon>
        <taxon>Bacillota</taxon>
        <taxon>Bacilli</taxon>
        <taxon>Lactobacillales</taxon>
        <taxon>Streptococcaceae</taxon>
        <taxon>Lactococcus</taxon>
    </lineage>
</organism>
<name>A0AAD1NJ14_LACLC</name>